<dbReference type="PANTHER" id="PTHR10098:SF108">
    <property type="entry name" value="TETRATRICOPEPTIDE REPEAT PROTEIN 28"/>
    <property type="match status" value="1"/>
</dbReference>
<keyword evidence="1" id="KW-0812">Transmembrane</keyword>
<keyword evidence="1" id="KW-1133">Transmembrane helix</keyword>
<evidence type="ECO:0000259" key="2">
    <source>
        <dbReference type="PROSITE" id="PS50109"/>
    </source>
</evidence>
<dbReference type="SUPFAM" id="SSF48452">
    <property type="entry name" value="TPR-like"/>
    <property type="match status" value="2"/>
</dbReference>
<keyword evidence="1" id="KW-0472">Membrane</keyword>
<dbReference type="PROSITE" id="PS50109">
    <property type="entry name" value="HIS_KIN"/>
    <property type="match status" value="1"/>
</dbReference>
<dbReference type="InterPro" id="IPR036890">
    <property type="entry name" value="HATPase_C_sf"/>
</dbReference>
<dbReference type="OrthoDB" id="9767435at2"/>
<dbReference type="GO" id="GO:0016301">
    <property type="term" value="F:kinase activity"/>
    <property type="evidence" value="ECO:0007669"/>
    <property type="project" value="UniProtKB-KW"/>
</dbReference>
<dbReference type="AlphaFoldDB" id="A0A1H7BYR4"/>
<sequence length="635" mass="72728">MKFHFPTHPVSRYVVLALALVIFSAWQQLPDRSELDSMLEKVRRQIDAYALDSANRTLDLALDQALYLGDSNRIRRIYGDRGYILNLTGEYEASIAAYKLAYAYAEGLRDSSLMVAFSRSIGLNFQRMGLHAVALDQYLATLELAKNVSDKKIVANLNNSIGVLYQQNNAPDVSMNYLRQALALYNAIGDQEGVAYVYNNMAINFQQKSEFDSCIYYNELALEQKKTLGDLRDISSTFNNLGEIFLDLALLDSAYAYLQEAYSIHRQLNEPESMVISYNNFADYWLKKGDYSRSEEYLDSAAQIIREIQTKELAIKNAALRVQLYEITHRYDRALQTYKIWDSLKTDLFMNEKIQVQELGNMYLLREKEFEKEQVAQQANLFEIKSAQFQTTSLLLGVVGVLLTLFSVVTYRNLNTQKQQSKLIREQNSIIKMQKTEIRHRTSNSLAKIQTVIHTIRRKATDSGTKSELVLAGRILQTAASLERHLYDVEDELEVPLAEYLTGLLDLHRELFRLEKSTTQLTLDCREDIVLPVNQILSLGILLDEWLRNSSKFAFANTQNPQISIQLQEENQVLTLHYRDNGSGLTENQQRRGTGTELIEKFARDLDATLTTESDAGIHHCLRFKIETKPTQTDV</sequence>
<evidence type="ECO:0000256" key="1">
    <source>
        <dbReference type="SAM" id="Phobius"/>
    </source>
</evidence>
<evidence type="ECO:0000313" key="4">
    <source>
        <dbReference type="Proteomes" id="UP000199403"/>
    </source>
</evidence>
<proteinExistence type="predicted"/>
<keyword evidence="4" id="KW-1185">Reference proteome</keyword>
<dbReference type="PANTHER" id="PTHR10098">
    <property type="entry name" value="RAPSYN-RELATED"/>
    <property type="match status" value="1"/>
</dbReference>
<name>A0A1H7BYR4_9BACT</name>
<feature type="transmembrane region" description="Helical" evidence="1">
    <location>
        <begin position="394"/>
        <end position="414"/>
    </location>
</feature>
<dbReference type="InterPro" id="IPR005467">
    <property type="entry name" value="His_kinase_dom"/>
</dbReference>
<feature type="domain" description="Histidine kinase" evidence="2">
    <location>
        <begin position="437"/>
        <end position="630"/>
    </location>
</feature>
<dbReference type="Pfam" id="PF07568">
    <property type="entry name" value="HisKA_2"/>
    <property type="match status" value="1"/>
</dbReference>
<gene>
    <name evidence="3" type="ORF">SAMN05192553_1172</name>
</gene>
<dbReference type="InterPro" id="IPR019734">
    <property type="entry name" value="TPR_rpt"/>
</dbReference>
<accession>A0A1H7BYR4</accession>
<dbReference type="InterPro" id="IPR011495">
    <property type="entry name" value="Sig_transdc_His_kin_sub2_dim/P"/>
</dbReference>
<dbReference type="Gene3D" id="3.30.565.10">
    <property type="entry name" value="Histidine kinase-like ATPase, C-terminal domain"/>
    <property type="match status" value="1"/>
</dbReference>
<reference evidence="4" key="1">
    <citation type="submission" date="2016-10" db="EMBL/GenBank/DDBJ databases">
        <authorList>
            <person name="Varghese N."/>
            <person name="Submissions S."/>
        </authorList>
    </citation>
    <scope>NUCLEOTIDE SEQUENCE [LARGE SCALE GENOMIC DNA]</scope>
    <source>
        <strain evidence="4">IBRC-M 10761</strain>
    </source>
</reference>
<dbReference type="STRING" id="1416801.SAMN05192553_1172"/>
<dbReference type="SUPFAM" id="SSF55874">
    <property type="entry name" value="ATPase domain of HSP90 chaperone/DNA topoisomerase II/histidine kinase"/>
    <property type="match status" value="1"/>
</dbReference>
<dbReference type="InterPro" id="IPR011990">
    <property type="entry name" value="TPR-like_helical_dom_sf"/>
</dbReference>
<dbReference type="Gene3D" id="1.25.40.10">
    <property type="entry name" value="Tetratricopeptide repeat domain"/>
    <property type="match status" value="1"/>
</dbReference>
<dbReference type="SMART" id="SM00028">
    <property type="entry name" value="TPR"/>
    <property type="match status" value="5"/>
</dbReference>
<dbReference type="Pfam" id="PF13424">
    <property type="entry name" value="TPR_12"/>
    <property type="match status" value="1"/>
</dbReference>
<dbReference type="EMBL" id="FNZH01000017">
    <property type="protein sequence ID" value="SEJ81497.1"/>
    <property type="molecule type" value="Genomic_DNA"/>
</dbReference>
<dbReference type="RefSeq" id="WP_092178891.1">
    <property type="nucleotide sequence ID" value="NZ_FNZH01000017.1"/>
</dbReference>
<keyword evidence="3" id="KW-0418">Kinase</keyword>
<organism evidence="3 4">
    <name type="scientific">Cyclobacterium xiamenense</name>
    <dbReference type="NCBI Taxonomy" id="1297121"/>
    <lineage>
        <taxon>Bacteria</taxon>
        <taxon>Pseudomonadati</taxon>
        <taxon>Bacteroidota</taxon>
        <taxon>Cytophagia</taxon>
        <taxon>Cytophagales</taxon>
        <taxon>Cyclobacteriaceae</taxon>
        <taxon>Cyclobacterium</taxon>
    </lineage>
</organism>
<protein>
    <submittedName>
        <fullName evidence="3">Two-component sensor histidine kinase, contains HisKA and HATPase domains</fullName>
    </submittedName>
</protein>
<keyword evidence="3" id="KW-0808">Transferase</keyword>
<evidence type="ECO:0000313" key="3">
    <source>
        <dbReference type="EMBL" id="SEJ81497.1"/>
    </source>
</evidence>
<dbReference type="Proteomes" id="UP000199403">
    <property type="component" value="Unassembled WGS sequence"/>
</dbReference>